<keyword evidence="4 14" id="KW-1134">Transmembrane beta strand</keyword>
<keyword evidence="8" id="KW-0408">Iron</keyword>
<comment type="similarity">
    <text evidence="2 14 15">Belongs to the TonB-dependent receptor family.</text>
</comment>
<dbReference type="InterPro" id="IPR036942">
    <property type="entry name" value="Beta-barrel_TonB_sf"/>
</dbReference>
<dbReference type="InterPro" id="IPR012910">
    <property type="entry name" value="Plug_dom"/>
</dbReference>
<evidence type="ECO:0000256" key="10">
    <source>
        <dbReference type="ARBA" id="ARBA00023077"/>
    </source>
</evidence>
<dbReference type="Proteomes" id="UP000294963">
    <property type="component" value="Unassembled WGS sequence"/>
</dbReference>
<keyword evidence="12 19" id="KW-0675">Receptor</keyword>
<dbReference type="PROSITE" id="PS52016">
    <property type="entry name" value="TONB_DEPENDENT_REC_3"/>
    <property type="match status" value="1"/>
</dbReference>
<keyword evidence="20" id="KW-1185">Reference proteome</keyword>
<evidence type="ECO:0000313" key="20">
    <source>
        <dbReference type="Proteomes" id="UP000294963"/>
    </source>
</evidence>
<comment type="subcellular location">
    <subcellularLocation>
        <location evidence="1 14">Cell outer membrane</location>
        <topology evidence="1 14">Multi-pass membrane protein</topology>
    </subcellularLocation>
</comment>
<evidence type="ECO:0000256" key="14">
    <source>
        <dbReference type="PROSITE-ProRule" id="PRU01360"/>
    </source>
</evidence>
<keyword evidence="3 14" id="KW-0813">Transport</keyword>
<dbReference type="InterPro" id="IPR010105">
    <property type="entry name" value="TonB_sidphr_rcpt"/>
</dbReference>
<evidence type="ECO:0000256" key="6">
    <source>
        <dbReference type="ARBA" id="ARBA00022692"/>
    </source>
</evidence>
<keyword evidence="9" id="KW-0406">Ion transport</keyword>
<dbReference type="FunFam" id="2.170.130.10:FF:000001">
    <property type="entry name" value="Catecholate siderophore TonB-dependent receptor"/>
    <property type="match status" value="1"/>
</dbReference>
<dbReference type="GO" id="GO:0015891">
    <property type="term" value="P:siderophore transport"/>
    <property type="evidence" value="ECO:0007669"/>
    <property type="project" value="InterPro"/>
</dbReference>
<name>A0A4R1Y2G9_ACICA</name>
<proteinExistence type="inferred from homology"/>
<dbReference type="SUPFAM" id="SSF56935">
    <property type="entry name" value="Porins"/>
    <property type="match status" value="1"/>
</dbReference>
<evidence type="ECO:0000259" key="18">
    <source>
        <dbReference type="Pfam" id="PF07715"/>
    </source>
</evidence>
<dbReference type="CDD" id="cd01347">
    <property type="entry name" value="ligand_gated_channel"/>
    <property type="match status" value="1"/>
</dbReference>
<dbReference type="InterPro" id="IPR037066">
    <property type="entry name" value="Plug_dom_sf"/>
</dbReference>
<evidence type="ECO:0000256" key="13">
    <source>
        <dbReference type="ARBA" id="ARBA00023237"/>
    </source>
</evidence>
<evidence type="ECO:0000256" key="16">
    <source>
        <dbReference type="SAM" id="SignalP"/>
    </source>
</evidence>
<evidence type="ECO:0000256" key="4">
    <source>
        <dbReference type="ARBA" id="ARBA00022452"/>
    </source>
</evidence>
<gene>
    <name evidence="19" type="ORF">EC844_10135</name>
</gene>
<dbReference type="OrthoDB" id="9790771at2"/>
<accession>A0A4R1Y2G9</accession>
<dbReference type="GO" id="GO:0015344">
    <property type="term" value="F:siderophore uptake transmembrane transporter activity"/>
    <property type="evidence" value="ECO:0007669"/>
    <property type="project" value="TreeGrafter"/>
</dbReference>
<keyword evidence="7 16" id="KW-0732">Signal</keyword>
<dbReference type="Gene3D" id="2.170.130.10">
    <property type="entry name" value="TonB-dependent receptor, plug domain"/>
    <property type="match status" value="1"/>
</dbReference>
<feature type="chain" id="PRO_5020237105" evidence="16">
    <location>
        <begin position="29"/>
        <end position="787"/>
    </location>
</feature>
<dbReference type="Pfam" id="PF07715">
    <property type="entry name" value="Plug"/>
    <property type="match status" value="1"/>
</dbReference>
<evidence type="ECO:0000256" key="1">
    <source>
        <dbReference type="ARBA" id="ARBA00004571"/>
    </source>
</evidence>
<keyword evidence="11 14" id="KW-0472">Membrane</keyword>
<evidence type="ECO:0000256" key="5">
    <source>
        <dbReference type="ARBA" id="ARBA00022496"/>
    </source>
</evidence>
<evidence type="ECO:0000256" key="9">
    <source>
        <dbReference type="ARBA" id="ARBA00023065"/>
    </source>
</evidence>
<evidence type="ECO:0000256" key="15">
    <source>
        <dbReference type="RuleBase" id="RU003357"/>
    </source>
</evidence>
<dbReference type="Gene3D" id="2.40.170.20">
    <property type="entry name" value="TonB-dependent receptor, beta-barrel domain"/>
    <property type="match status" value="1"/>
</dbReference>
<evidence type="ECO:0000256" key="12">
    <source>
        <dbReference type="ARBA" id="ARBA00023170"/>
    </source>
</evidence>
<dbReference type="GO" id="GO:0009279">
    <property type="term" value="C:cell outer membrane"/>
    <property type="evidence" value="ECO:0007669"/>
    <property type="project" value="UniProtKB-SubCell"/>
</dbReference>
<evidence type="ECO:0000256" key="2">
    <source>
        <dbReference type="ARBA" id="ARBA00009810"/>
    </source>
</evidence>
<organism evidence="19 20">
    <name type="scientific">Acinetobacter calcoaceticus</name>
    <dbReference type="NCBI Taxonomy" id="471"/>
    <lineage>
        <taxon>Bacteria</taxon>
        <taxon>Pseudomonadati</taxon>
        <taxon>Pseudomonadota</taxon>
        <taxon>Gammaproteobacteria</taxon>
        <taxon>Moraxellales</taxon>
        <taxon>Moraxellaceae</taxon>
        <taxon>Acinetobacter</taxon>
        <taxon>Acinetobacter calcoaceticus/baumannii complex</taxon>
    </lineage>
</organism>
<dbReference type="NCBIfam" id="TIGR01783">
    <property type="entry name" value="TonB-siderophor"/>
    <property type="match status" value="1"/>
</dbReference>
<feature type="domain" description="TonB-dependent receptor plug" evidence="18">
    <location>
        <begin position="61"/>
        <end position="159"/>
    </location>
</feature>
<comment type="caution">
    <text evidence="19">The sequence shown here is derived from an EMBL/GenBank/DDBJ whole genome shotgun (WGS) entry which is preliminary data.</text>
</comment>
<evidence type="ECO:0000256" key="8">
    <source>
        <dbReference type="ARBA" id="ARBA00023004"/>
    </source>
</evidence>
<dbReference type="Pfam" id="PF00593">
    <property type="entry name" value="TonB_dep_Rec_b-barrel"/>
    <property type="match status" value="1"/>
</dbReference>
<evidence type="ECO:0000256" key="11">
    <source>
        <dbReference type="ARBA" id="ARBA00023136"/>
    </source>
</evidence>
<dbReference type="GO" id="GO:0038023">
    <property type="term" value="F:signaling receptor activity"/>
    <property type="evidence" value="ECO:0007669"/>
    <property type="project" value="InterPro"/>
</dbReference>
<dbReference type="InterPro" id="IPR000531">
    <property type="entry name" value="Beta-barrel_TonB"/>
</dbReference>
<dbReference type="PANTHER" id="PTHR32552">
    <property type="entry name" value="FERRICHROME IRON RECEPTOR-RELATED"/>
    <property type="match status" value="1"/>
</dbReference>
<feature type="signal peptide" evidence="16">
    <location>
        <begin position="1"/>
        <end position="28"/>
    </location>
</feature>
<keyword evidence="6 14" id="KW-0812">Transmembrane</keyword>
<keyword evidence="13 14" id="KW-0998">Cell outer membrane</keyword>
<keyword evidence="10 15" id="KW-0798">TonB box</keyword>
<reference evidence="19 20" key="1">
    <citation type="submission" date="2019-03" db="EMBL/GenBank/DDBJ databases">
        <title>Genomic analyses of the natural microbiome of Caenorhabditis elegans.</title>
        <authorList>
            <person name="Samuel B."/>
        </authorList>
    </citation>
    <scope>NUCLEOTIDE SEQUENCE [LARGE SCALE GENOMIC DNA]</scope>
    <source>
        <strain evidence="19 20">JUb89</strain>
    </source>
</reference>
<evidence type="ECO:0000256" key="7">
    <source>
        <dbReference type="ARBA" id="ARBA00022729"/>
    </source>
</evidence>
<dbReference type="PANTHER" id="PTHR32552:SF89">
    <property type="entry name" value="CATECHOLATE SIDEROPHORE RECEPTOR FIU"/>
    <property type="match status" value="1"/>
</dbReference>
<dbReference type="EMBL" id="SLVJ01000001">
    <property type="protein sequence ID" value="TCM70766.1"/>
    <property type="molecule type" value="Genomic_DNA"/>
</dbReference>
<evidence type="ECO:0000256" key="3">
    <source>
        <dbReference type="ARBA" id="ARBA00022448"/>
    </source>
</evidence>
<feature type="domain" description="TonB-dependent receptor-like beta-barrel" evidence="17">
    <location>
        <begin position="235"/>
        <end position="756"/>
    </location>
</feature>
<dbReference type="InterPro" id="IPR039426">
    <property type="entry name" value="TonB-dep_rcpt-like"/>
</dbReference>
<dbReference type="AlphaFoldDB" id="A0A4R1Y2G9"/>
<evidence type="ECO:0000313" key="19">
    <source>
        <dbReference type="EMBL" id="TCM70766.1"/>
    </source>
</evidence>
<keyword evidence="5" id="KW-0410">Iron transport</keyword>
<sequence length="787" mass="85575">MSYITKRKKLVSTALASSLSVMASSAFADDPVQLPTIYTQAQTEQGLKVDQSANNKFTAPLLDTAKSVSVISKQLIEDTKVNTLSDALRNVPGITLGAGEGGNPNGDRPFIRGYNSESSIYVDGVRNSTSQNREMFAIEQVEVVKGSASALGGAGTSGGSINMISKLPKQENFVEGSVQGGTDNYQRITLDGNKDLGNGIAARVAVMGHHNEKAGQSDGAEYKRFGIAPSIAFGLDTATRATLSYYYLNSDDTPDSGIPYNNPYSKNADPTKDFTHLNGNGKPIDVAQGTYYGWKDRDFQKQQNHIGTIKVEHDITDDLTISNTAVYNKSKNDYLWTNPDDSQGNIYNKAAADLNGNVWRRTNSRVSDTDAFSDQLALTGKFNTGVLQHRFNVGAEYTTQTSDRTQYIVDGKTTTGGGFNKCTPTDIASGWCTSVQNPSNTPWTGTLTTAGADRYKTKTESTAVYLLDNIELTPKWILDLGLRWDKFDTDQTMTYGALNSAVTAEKPTAKAGDQAKYKNSSDFFNYQAGLTYKPTENSSVYASYATSANPVGVDAGDGSEGLGVPGRNTNADQARAINNLKPEEVKTYEIGTKWDILDNKANVTAAIFRTEKTNTRAVDTDGFTRNIGKTRVDGLELGINGNITEQWAVAAGYTYLDSELVDGGFINTAASDKPPVYVANPNNGKQVQNVAKNSATLWTTYQILPQFTIGGGAVYMDKVYGNAENTKWVPNYVRYDAMARYDVNKDVNLQLNVNNLTDKRYFTKAYASHYATEAEGRSAVLSLNFKY</sequence>
<protein>
    <submittedName>
        <fullName evidence="19">Catecholate siderophore receptor</fullName>
    </submittedName>
</protein>
<evidence type="ECO:0000259" key="17">
    <source>
        <dbReference type="Pfam" id="PF00593"/>
    </source>
</evidence>